<evidence type="ECO:0000313" key="2">
    <source>
        <dbReference type="Proteomes" id="UP000821866"/>
    </source>
</evidence>
<dbReference type="VEuPathDB" id="VectorBase:LOC119182746"/>
<dbReference type="AlphaFoldDB" id="A0A9J6DYE1"/>
<organism evidence="1 2">
    <name type="scientific">Rhipicephalus microplus</name>
    <name type="common">Cattle tick</name>
    <name type="synonym">Boophilus microplus</name>
    <dbReference type="NCBI Taxonomy" id="6941"/>
    <lineage>
        <taxon>Eukaryota</taxon>
        <taxon>Metazoa</taxon>
        <taxon>Ecdysozoa</taxon>
        <taxon>Arthropoda</taxon>
        <taxon>Chelicerata</taxon>
        <taxon>Arachnida</taxon>
        <taxon>Acari</taxon>
        <taxon>Parasitiformes</taxon>
        <taxon>Ixodida</taxon>
        <taxon>Ixodoidea</taxon>
        <taxon>Ixodidae</taxon>
        <taxon>Rhipicephalinae</taxon>
        <taxon>Rhipicephalus</taxon>
        <taxon>Boophilus</taxon>
    </lineage>
</organism>
<accession>A0A9J6DYE1</accession>
<evidence type="ECO:0000313" key="1">
    <source>
        <dbReference type="EMBL" id="KAH8026922.1"/>
    </source>
</evidence>
<reference evidence="1" key="2">
    <citation type="submission" date="2021-09" db="EMBL/GenBank/DDBJ databases">
        <authorList>
            <person name="Jia N."/>
            <person name="Wang J."/>
            <person name="Shi W."/>
            <person name="Du L."/>
            <person name="Sun Y."/>
            <person name="Zhan W."/>
            <person name="Jiang J."/>
            <person name="Wang Q."/>
            <person name="Zhang B."/>
            <person name="Ji P."/>
            <person name="Sakyi L.B."/>
            <person name="Cui X."/>
            <person name="Yuan T."/>
            <person name="Jiang B."/>
            <person name="Yang W."/>
            <person name="Lam T.T.-Y."/>
            <person name="Chang Q."/>
            <person name="Ding S."/>
            <person name="Wang X."/>
            <person name="Zhu J."/>
            <person name="Ruan X."/>
            <person name="Zhao L."/>
            <person name="Wei J."/>
            <person name="Que T."/>
            <person name="Du C."/>
            <person name="Cheng J."/>
            <person name="Dai P."/>
            <person name="Han X."/>
            <person name="Huang E."/>
            <person name="Gao Y."/>
            <person name="Liu J."/>
            <person name="Shao H."/>
            <person name="Ye R."/>
            <person name="Li L."/>
            <person name="Wei W."/>
            <person name="Wang X."/>
            <person name="Wang C."/>
            <person name="Huo Q."/>
            <person name="Li W."/>
            <person name="Guo W."/>
            <person name="Chen H."/>
            <person name="Chen S."/>
            <person name="Zhou L."/>
            <person name="Zhou L."/>
            <person name="Ni X."/>
            <person name="Tian J."/>
            <person name="Zhou Y."/>
            <person name="Sheng Y."/>
            <person name="Liu T."/>
            <person name="Pan Y."/>
            <person name="Xia L."/>
            <person name="Li J."/>
            <person name="Zhao F."/>
            <person name="Cao W."/>
        </authorList>
    </citation>
    <scope>NUCLEOTIDE SEQUENCE</scope>
    <source>
        <strain evidence="1">Rmic-2018</strain>
        <tissue evidence="1">Larvae</tissue>
    </source>
</reference>
<comment type="caution">
    <text evidence="1">The sequence shown here is derived from an EMBL/GenBank/DDBJ whole genome shotgun (WGS) entry which is preliminary data.</text>
</comment>
<protein>
    <submittedName>
        <fullName evidence="1">Uncharacterized protein</fullName>
    </submittedName>
</protein>
<reference evidence="1" key="1">
    <citation type="journal article" date="2020" name="Cell">
        <title>Large-Scale Comparative Analyses of Tick Genomes Elucidate Their Genetic Diversity and Vector Capacities.</title>
        <authorList>
            <consortium name="Tick Genome and Microbiome Consortium (TIGMIC)"/>
            <person name="Jia N."/>
            <person name="Wang J."/>
            <person name="Shi W."/>
            <person name="Du L."/>
            <person name="Sun Y."/>
            <person name="Zhan W."/>
            <person name="Jiang J.F."/>
            <person name="Wang Q."/>
            <person name="Zhang B."/>
            <person name="Ji P."/>
            <person name="Bell-Sakyi L."/>
            <person name="Cui X.M."/>
            <person name="Yuan T.T."/>
            <person name="Jiang B.G."/>
            <person name="Yang W.F."/>
            <person name="Lam T.T."/>
            <person name="Chang Q.C."/>
            <person name="Ding S.J."/>
            <person name="Wang X.J."/>
            <person name="Zhu J.G."/>
            <person name="Ruan X.D."/>
            <person name="Zhao L."/>
            <person name="Wei J.T."/>
            <person name="Ye R.Z."/>
            <person name="Que T.C."/>
            <person name="Du C.H."/>
            <person name="Zhou Y.H."/>
            <person name="Cheng J.X."/>
            <person name="Dai P.F."/>
            <person name="Guo W.B."/>
            <person name="Han X.H."/>
            <person name="Huang E.J."/>
            <person name="Li L.F."/>
            <person name="Wei W."/>
            <person name="Gao Y.C."/>
            <person name="Liu J.Z."/>
            <person name="Shao H.Z."/>
            <person name="Wang X."/>
            <person name="Wang C.C."/>
            <person name="Yang T.C."/>
            <person name="Huo Q.B."/>
            <person name="Li W."/>
            <person name="Chen H.Y."/>
            <person name="Chen S.E."/>
            <person name="Zhou L.G."/>
            <person name="Ni X.B."/>
            <person name="Tian J.H."/>
            <person name="Sheng Y."/>
            <person name="Liu T."/>
            <person name="Pan Y.S."/>
            <person name="Xia L.Y."/>
            <person name="Li J."/>
            <person name="Zhao F."/>
            <person name="Cao W.C."/>
        </authorList>
    </citation>
    <scope>NUCLEOTIDE SEQUENCE</scope>
    <source>
        <strain evidence="1">Rmic-2018</strain>
    </source>
</reference>
<name>A0A9J6DYE1_RHIMP</name>
<dbReference type="EMBL" id="JABSTU010000006">
    <property type="protein sequence ID" value="KAH8026922.1"/>
    <property type="molecule type" value="Genomic_DNA"/>
</dbReference>
<dbReference type="Proteomes" id="UP000821866">
    <property type="component" value="Chromosome 4"/>
</dbReference>
<keyword evidence="2" id="KW-1185">Reference proteome</keyword>
<gene>
    <name evidence="1" type="ORF">HPB51_000196</name>
</gene>
<proteinExistence type="predicted"/>
<sequence length="286" mass="31143">MACGETRSGDSESEMGAGVAETWEDGYSGEIRAIRYNPSNLLSHHRRGRKATTPPPPLMCSVSETATHQTMYPGDGICDILMYTDVRLLNQAFEEPIVPASYQLFLELSAKTYKKTTCGISLDVRDDVTVVVIITCVLTVRSLSTCKAMPASAWDPKSNMMSSMKNTIPMKTTSFATNAKIVAFAFQMGVLNYHMPVRFMKPEYAAYQRCTRFAIGSMPEGYARCQFYEVVAASASKFLCSTKALSADVAGGTDVVSARSLAVGGLRLHSLPWECSCSAQEARALA</sequence>